<feature type="domain" description="Major facilitator superfamily (MFS) profile" evidence="6">
    <location>
        <begin position="49"/>
        <end position="519"/>
    </location>
</feature>
<feature type="transmembrane region" description="Helical" evidence="5">
    <location>
        <begin position="402"/>
        <end position="421"/>
    </location>
</feature>
<feature type="transmembrane region" description="Helical" evidence="5">
    <location>
        <begin position="148"/>
        <end position="166"/>
    </location>
</feature>
<gene>
    <name evidence="7" type="ORF">CONLIGDRAFT_573802</name>
</gene>
<dbReference type="Proteomes" id="UP000182658">
    <property type="component" value="Unassembled WGS sequence"/>
</dbReference>
<dbReference type="GO" id="GO:0005886">
    <property type="term" value="C:plasma membrane"/>
    <property type="evidence" value="ECO:0007669"/>
    <property type="project" value="TreeGrafter"/>
</dbReference>
<organism evidence="7 8">
    <name type="scientific">Coniochaeta ligniaria NRRL 30616</name>
    <dbReference type="NCBI Taxonomy" id="1408157"/>
    <lineage>
        <taxon>Eukaryota</taxon>
        <taxon>Fungi</taxon>
        <taxon>Dikarya</taxon>
        <taxon>Ascomycota</taxon>
        <taxon>Pezizomycotina</taxon>
        <taxon>Sordariomycetes</taxon>
        <taxon>Sordariomycetidae</taxon>
        <taxon>Coniochaetales</taxon>
        <taxon>Coniochaetaceae</taxon>
        <taxon>Coniochaeta</taxon>
    </lineage>
</organism>
<feature type="transmembrane region" description="Helical" evidence="5">
    <location>
        <begin position="497"/>
        <end position="517"/>
    </location>
</feature>
<sequence>MDVPIPGTVHLVDVLGTSHLRHEQGEKDIILVPQPTDDPNDPLNWSPRRRLNSSIWQMVWALSGAAIINALPPAYLLIQEETGIAIGDLNTGNALMYLFFGFGTLLSQPFALNFGRRPTAVFSLGITSFLVLWASYMKTTGEWYANRILTGIFFSTIESLIELCVADTKFSHERGFHMGFYTWALFGGAFLAPIPAGFLADAAGWRWINKMYCIIGVATTVAIYFGFEETMFYRHNVVDEFLDERADDTLAPVETVEPALVSEGKEAISDTSPSSDSEAAQSYAVHGYAHRLKLWGHRDPRQPNTFLKFFFIPFYLMRYPSIVFSGLLVGCQLAWYNVLLGTITSVFGEAPYNFSSNMIGLTYLACFIGTSIGCLLAGWLNDRIATWVARKNNGIKEPEARLWVAIIPMIIHPAGCILFGVGGAHHIHWVGVCFGIIMVTTGIVMGATLALSYAVDCYKEIAGEAIITVIIIRNIIGFAFGYAVVPMVDSLGLQNTFILIAFLGVALTSLCFVMIAFGKGMRKSTAVSYWKLVEEHGFQAH</sequence>
<dbReference type="SUPFAM" id="SSF103473">
    <property type="entry name" value="MFS general substrate transporter"/>
    <property type="match status" value="1"/>
</dbReference>
<proteinExistence type="predicted"/>
<evidence type="ECO:0000313" key="8">
    <source>
        <dbReference type="Proteomes" id="UP000182658"/>
    </source>
</evidence>
<feature type="transmembrane region" description="Helical" evidence="5">
    <location>
        <begin position="178"/>
        <end position="200"/>
    </location>
</feature>
<keyword evidence="2 5" id="KW-0812">Transmembrane</keyword>
<feature type="transmembrane region" description="Helical" evidence="5">
    <location>
        <begin position="206"/>
        <end position="227"/>
    </location>
</feature>
<comment type="subcellular location">
    <subcellularLocation>
        <location evidence="1">Membrane</location>
        <topology evidence="1">Multi-pass membrane protein</topology>
    </subcellularLocation>
</comment>
<keyword evidence="3 5" id="KW-1133">Transmembrane helix</keyword>
<name>A0A1J7ISY6_9PEZI</name>
<evidence type="ECO:0000256" key="5">
    <source>
        <dbReference type="SAM" id="Phobius"/>
    </source>
</evidence>
<keyword evidence="8" id="KW-1185">Reference proteome</keyword>
<feature type="transmembrane region" description="Helical" evidence="5">
    <location>
        <begin position="316"/>
        <end position="338"/>
    </location>
</feature>
<evidence type="ECO:0000256" key="4">
    <source>
        <dbReference type="ARBA" id="ARBA00023136"/>
    </source>
</evidence>
<evidence type="ECO:0000256" key="3">
    <source>
        <dbReference type="ARBA" id="ARBA00022989"/>
    </source>
</evidence>
<feature type="transmembrane region" description="Helical" evidence="5">
    <location>
        <begin position="94"/>
        <end position="112"/>
    </location>
</feature>
<protein>
    <submittedName>
        <fullName evidence="7">MFS general substrate transporter</fullName>
    </submittedName>
</protein>
<feature type="transmembrane region" description="Helical" evidence="5">
    <location>
        <begin position="427"/>
        <end position="453"/>
    </location>
</feature>
<dbReference type="InterPro" id="IPR036259">
    <property type="entry name" value="MFS_trans_sf"/>
</dbReference>
<evidence type="ECO:0000259" key="6">
    <source>
        <dbReference type="PROSITE" id="PS50850"/>
    </source>
</evidence>
<dbReference type="InterPro" id="IPR011701">
    <property type="entry name" value="MFS"/>
</dbReference>
<accession>A0A1J7ISY6</accession>
<dbReference type="Pfam" id="PF07690">
    <property type="entry name" value="MFS_1"/>
    <property type="match status" value="1"/>
</dbReference>
<evidence type="ECO:0000256" key="1">
    <source>
        <dbReference type="ARBA" id="ARBA00004141"/>
    </source>
</evidence>
<evidence type="ECO:0000313" key="7">
    <source>
        <dbReference type="EMBL" id="OIW30445.1"/>
    </source>
</evidence>
<dbReference type="InParanoid" id="A0A1J7ISY6"/>
<dbReference type="FunCoup" id="A0A1J7ISY6">
    <property type="interactions" value="16"/>
</dbReference>
<dbReference type="STRING" id="1408157.A0A1J7ISY6"/>
<keyword evidence="4 5" id="KW-0472">Membrane</keyword>
<dbReference type="OrthoDB" id="5215911at2759"/>
<reference evidence="7 8" key="1">
    <citation type="submission" date="2016-10" db="EMBL/GenBank/DDBJ databases">
        <title>Draft genome sequence of Coniochaeta ligniaria NRRL30616, a lignocellulolytic fungus for bioabatement of inhibitors in plant biomass hydrolysates.</title>
        <authorList>
            <consortium name="DOE Joint Genome Institute"/>
            <person name="Jimenez D.J."/>
            <person name="Hector R.E."/>
            <person name="Riley R."/>
            <person name="Sun H."/>
            <person name="Grigoriev I.V."/>
            <person name="Van Elsas J.D."/>
            <person name="Nichols N.N."/>
        </authorList>
    </citation>
    <scope>NUCLEOTIDE SEQUENCE [LARGE SCALE GENOMIC DNA]</scope>
    <source>
        <strain evidence="7 8">NRRL 30616</strain>
    </source>
</reference>
<feature type="transmembrane region" description="Helical" evidence="5">
    <location>
        <begin position="358"/>
        <end position="381"/>
    </location>
</feature>
<dbReference type="PANTHER" id="PTHR23502:SF30">
    <property type="entry name" value="TRANSPORTER, PUTATIVE (AFU_ORTHOLOGUE AFUA_8G04702)-RELATED"/>
    <property type="match status" value="1"/>
</dbReference>
<feature type="transmembrane region" description="Helical" evidence="5">
    <location>
        <begin position="58"/>
        <end position="78"/>
    </location>
</feature>
<dbReference type="EMBL" id="KV875096">
    <property type="protein sequence ID" value="OIW30445.1"/>
    <property type="molecule type" value="Genomic_DNA"/>
</dbReference>
<dbReference type="InterPro" id="IPR020846">
    <property type="entry name" value="MFS_dom"/>
</dbReference>
<evidence type="ECO:0000256" key="2">
    <source>
        <dbReference type="ARBA" id="ARBA00022692"/>
    </source>
</evidence>
<feature type="transmembrane region" description="Helical" evidence="5">
    <location>
        <begin position="465"/>
        <end position="485"/>
    </location>
</feature>
<dbReference type="PANTHER" id="PTHR23502">
    <property type="entry name" value="MAJOR FACILITATOR SUPERFAMILY"/>
    <property type="match status" value="1"/>
</dbReference>
<dbReference type="PROSITE" id="PS50850">
    <property type="entry name" value="MFS"/>
    <property type="match status" value="1"/>
</dbReference>
<dbReference type="GO" id="GO:0022857">
    <property type="term" value="F:transmembrane transporter activity"/>
    <property type="evidence" value="ECO:0007669"/>
    <property type="project" value="InterPro"/>
</dbReference>
<dbReference type="AlphaFoldDB" id="A0A1J7ISY6"/>
<dbReference type="Gene3D" id="1.20.1250.20">
    <property type="entry name" value="MFS general substrate transporter like domains"/>
    <property type="match status" value="1"/>
</dbReference>
<feature type="transmembrane region" description="Helical" evidence="5">
    <location>
        <begin position="119"/>
        <end position="136"/>
    </location>
</feature>